<dbReference type="Pfam" id="PF04389">
    <property type="entry name" value="Peptidase_M28"/>
    <property type="match status" value="1"/>
</dbReference>
<dbReference type="CDD" id="cd02121">
    <property type="entry name" value="PA_GCPII_like"/>
    <property type="match status" value="1"/>
</dbReference>
<evidence type="ECO:0000313" key="7">
    <source>
        <dbReference type="Proteomes" id="UP000663834"/>
    </source>
</evidence>
<dbReference type="InterPro" id="IPR039373">
    <property type="entry name" value="Peptidase_M28B"/>
</dbReference>
<protein>
    <submittedName>
        <fullName evidence="6">Uncharacterized protein</fullName>
    </submittedName>
</protein>
<dbReference type="Pfam" id="PF02225">
    <property type="entry name" value="PA"/>
    <property type="match status" value="1"/>
</dbReference>
<proteinExistence type="inferred from homology"/>
<comment type="caution">
    <text evidence="6">The sequence shown here is derived from an EMBL/GenBank/DDBJ whole genome shotgun (WGS) entry which is preliminary data.</text>
</comment>
<accession>A0A815VIA6</accession>
<evidence type="ECO:0000259" key="4">
    <source>
        <dbReference type="Pfam" id="PF04253"/>
    </source>
</evidence>
<evidence type="ECO:0000256" key="1">
    <source>
        <dbReference type="ARBA" id="ARBA00005634"/>
    </source>
</evidence>
<feature type="domain" description="PA" evidence="3">
    <location>
        <begin position="168"/>
        <end position="253"/>
    </location>
</feature>
<dbReference type="AlphaFoldDB" id="A0A815VIA6"/>
<dbReference type="Proteomes" id="UP000663834">
    <property type="component" value="Unassembled WGS sequence"/>
</dbReference>
<gene>
    <name evidence="6" type="ORF">KQP761_LOCUS16607</name>
</gene>
<name>A0A815VIA6_9BILA</name>
<feature type="domain" description="Transferrin receptor-like dimerisation" evidence="4">
    <location>
        <begin position="609"/>
        <end position="721"/>
    </location>
</feature>
<sequence>MNSKFLIIGALLGISLALGVGIIIGHFGIRKTNSSMSTKYAHLTRQADPQNYQTFISSVRAANIETDLKDLTSRPHIAGLPEDLESAQVIEERWKRDGLQVTKPKYNVLLSYPDDDRPNRVTLRSADAGIIIETEGVEHVYDPDQIKTVKPFLAYTPNGTVSSTKLFYANYGQLEDLTHLASVVGNASLQGSIIIMRYGRIFRGDKVMHAQYFGAAGAILYNDPSDYAPFGTTPDQVYDQKWYLPPSGAQRGSAYTGNGDPLTPIYPSTDYMPKLHEDSVNSLPRIPSQPIGYGEAQVILKYLGGNEVPANWRGTLSNVTYRYGGELLNTSSIEVKSFNRLERKDTYNVIGIMKGEIEPDRYIVIGNHRDAWSLGSVDPTSGTATMLEITRVLGEMHKNGFRPRRSLMFCSWGAEEYGLIGSIEYIQEYVKVLGARIVSYMNLDIAVNGAYYVNIKSSPVLFDAIIKAAKMVPSAYDPDGQTVYDKWMKVHRNDITNEPKIAFGLGSASDYFGFDQIVGSSNYDATYTFNRAEHKNLGSYALYHTSYEVFSLVKKFIDPDFLAHQTMGQLTGVLALILSESPILPLNISRYAFTLKEIVNSLNTSNPNDLDPLRDAINEFSQVADEFVERSKSMDIENPYEIRLYNDQLLQLERAFLNPLGQGPNDSDMKHIIYAPPKTNAYATMGFPGITDAIVNGIKIEIANQVAIATFFIRGASSTLKEFDKFIAT</sequence>
<keyword evidence="2" id="KW-1133">Transmembrane helix</keyword>
<feature type="transmembrane region" description="Helical" evidence="2">
    <location>
        <begin position="6"/>
        <end position="29"/>
    </location>
</feature>
<reference evidence="6" key="1">
    <citation type="submission" date="2021-02" db="EMBL/GenBank/DDBJ databases">
        <authorList>
            <person name="Nowell W R."/>
        </authorList>
    </citation>
    <scope>NUCLEOTIDE SEQUENCE</scope>
</reference>
<dbReference type="Pfam" id="PF04253">
    <property type="entry name" value="TFR_dimer"/>
    <property type="match status" value="1"/>
</dbReference>
<dbReference type="OrthoDB" id="5841748at2759"/>
<dbReference type="Gene3D" id="1.20.930.40">
    <property type="entry name" value="Transferrin receptor-like, dimerisation domain"/>
    <property type="match status" value="1"/>
</dbReference>
<dbReference type="SUPFAM" id="SSF53187">
    <property type="entry name" value="Zn-dependent exopeptidases"/>
    <property type="match status" value="1"/>
</dbReference>
<evidence type="ECO:0000256" key="2">
    <source>
        <dbReference type="SAM" id="Phobius"/>
    </source>
</evidence>
<evidence type="ECO:0000259" key="3">
    <source>
        <dbReference type="Pfam" id="PF02225"/>
    </source>
</evidence>
<dbReference type="Gene3D" id="3.50.30.30">
    <property type="match status" value="1"/>
</dbReference>
<dbReference type="InterPro" id="IPR046450">
    <property type="entry name" value="PA_dom_sf"/>
</dbReference>
<keyword evidence="2" id="KW-0472">Membrane</keyword>
<dbReference type="PANTHER" id="PTHR10404:SF77">
    <property type="entry name" value="GLUTAMATE CARBOXYPEPTIDASE 2 HOMOLOG"/>
    <property type="match status" value="1"/>
</dbReference>
<keyword evidence="2" id="KW-0812">Transmembrane</keyword>
<evidence type="ECO:0000313" key="6">
    <source>
        <dbReference type="EMBL" id="CAF1535567.1"/>
    </source>
</evidence>
<dbReference type="PANTHER" id="PTHR10404">
    <property type="entry name" value="N-ACETYLATED-ALPHA-LINKED ACIDIC DIPEPTIDASE"/>
    <property type="match status" value="1"/>
</dbReference>
<dbReference type="Gene3D" id="3.40.630.10">
    <property type="entry name" value="Zn peptidases"/>
    <property type="match status" value="1"/>
</dbReference>
<dbReference type="InterPro" id="IPR003137">
    <property type="entry name" value="PA_domain"/>
</dbReference>
<dbReference type="SUPFAM" id="SSF52025">
    <property type="entry name" value="PA domain"/>
    <property type="match status" value="1"/>
</dbReference>
<dbReference type="InterPro" id="IPR007484">
    <property type="entry name" value="Peptidase_M28"/>
</dbReference>
<dbReference type="GO" id="GO:0004180">
    <property type="term" value="F:carboxypeptidase activity"/>
    <property type="evidence" value="ECO:0007669"/>
    <property type="project" value="TreeGrafter"/>
</dbReference>
<organism evidence="6 7">
    <name type="scientific">Rotaria magnacalcarata</name>
    <dbReference type="NCBI Taxonomy" id="392030"/>
    <lineage>
        <taxon>Eukaryota</taxon>
        <taxon>Metazoa</taxon>
        <taxon>Spiralia</taxon>
        <taxon>Gnathifera</taxon>
        <taxon>Rotifera</taxon>
        <taxon>Eurotatoria</taxon>
        <taxon>Bdelloidea</taxon>
        <taxon>Philodinida</taxon>
        <taxon>Philodinidae</taxon>
        <taxon>Rotaria</taxon>
    </lineage>
</organism>
<dbReference type="InterPro" id="IPR036757">
    <property type="entry name" value="TFR-like_dimer_dom_sf"/>
</dbReference>
<dbReference type="InterPro" id="IPR007365">
    <property type="entry name" value="TFR-like_dimer_dom"/>
</dbReference>
<dbReference type="FunFam" id="3.40.630.10:FF:000101">
    <property type="entry name" value="N-acetylated alpha-linked acidic dipeptidase like 1"/>
    <property type="match status" value="1"/>
</dbReference>
<comment type="similarity">
    <text evidence="1">Belongs to the peptidase M28 family. M28B subfamily.</text>
</comment>
<feature type="domain" description="Peptidase M28" evidence="5">
    <location>
        <begin position="348"/>
        <end position="473"/>
    </location>
</feature>
<dbReference type="SUPFAM" id="SSF47672">
    <property type="entry name" value="Transferrin receptor-like dimerisation domain"/>
    <property type="match status" value="1"/>
</dbReference>
<dbReference type="EMBL" id="CAJNOW010008346">
    <property type="protein sequence ID" value="CAF1535567.1"/>
    <property type="molecule type" value="Genomic_DNA"/>
</dbReference>
<evidence type="ECO:0000259" key="5">
    <source>
        <dbReference type="Pfam" id="PF04389"/>
    </source>
</evidence>